<evidence type="ECO:0000256" key="8">
    <source>
        <dbReference type="ARBA" id="ARBA00023180"/>
    </source>
</evidence>
<sequence>MVDFTQPYIESGLNDDFHGPPSKQLVTVLWFNFSTLFTAQRENTISTLGRIVLLIWLFVVLKINSSYTANLTSILTVQKLSSLITGIESLVNTKESISYQLGSFSRNYLIQELHIDESRLVPLNLPEDYARALKDGPGHGGVAAIVDDRAYVEFFLSMRCQFSILGQEFTKNGWGVLIRNDSAWKMLTKHASEGESYYY</sequence>
<evidence type="ECO:0000256" key="9">
    <source>
        <dbReference type="ARBA" id="ARBA00023286"/>
    </source>
</evidence>
<evidence type="ECO:0000256" key="2">
    <source>
        <dbReference type="ARBA" id="ARBA00022448"/>
    </source>
</evidence>
<reference evidence="12 13" key="2">
    <citation type="journal article" date="2017" name="Genome Biol.">
        <title>New reference genome sequences of hot pepper reveal the massive evolution of plant disease-resistance genes by retroduplication.</title>
        <authorList>
            <person name="Kim S."/>
            <person name="Park J."/>
            <person name="Yeom S.I."/>
            <person name="Kim Y.M."/>
            <person name="Seo E."/>
            <person name="Kim K.T."/>
            <person name="Kim M.S."/>
            <person name="Lee J.M."/>
            <person name="Cheong K."/>
            <person name="Shin H.S."/>
            <person name="Kim S.B."/>
            <person name="Han K."/>
            <person name="Lee J."/>
            <person name="Park M."/>
            <person name="Lee H.A."/>
            <person name="Lee H.Y."/>
            <person name="Lee Y."/>
            <person name="Oh S."/>
            <person name="Lee J.H."/>
            <person name="Choi E."/>
            <person name="Choi E."/>
            <person name="Lee S.E."/>
            <person name="Jeon J."/>
            <person name="Kim H."/>
            <person name="Choi G."/>
            <person name="Song H."/>
            <person name="Lee J."/>
            <person name="Lee S.C."/>
            <person name="Kwon J.K."/>
            <person name="Lee H.Y."/>
            <person name="Koo N."/>
            <person name="Hong Y."/>
            <person name="Kim R.W."/>
            <person name="Kang W.H."/>
            <person name="Huh J.H."/>
            <person name="Kang B.C."/>
            <person name="Yang T.J."/>
            <person name="Lee Y.H."/>
            <person name="Bennetzen J.L."/>
            <person name="Choi D."/>
        </authorList>
    </citation>
    <scope>NUCLEOTIDE SEQUENCE [LARGE SCALE GENOMIC DNA]</scope>
    <source>
        <strain evidence="13">cv. CM334</strain>
    </source>
</reference>
<keyword evidence="4" id="KW-1133">Transmembrane helix</keyword>
<dbReference type="GO" id="GO:0015276">
    <property type="term" value="F:ligand-gated monoatomic ion channel activity"/>
    <property type="evidence" value="ECO:0007669"/>
    <property type="project" value="InterPro"/>
</dbReference>
<dbReference type="OMA" id="IRNDSAW"/>
<keyword evidence="13" id="KW-1185">Reference proteome</keyword>
<proteinExistence type="predicted"/>
<keyword evidence="7" id="KW-0675">Receptor</keyword>
<dbReference type="Proteomes" id="UP000222542">
    <property type="component" value="Unassembled WGS sequence"/>
</dbReference>
<name>A0A2G2ZG99_CAPAN</name>
<dbReference type="AlphaFoldDB" id="A0A2G2ZG99"/>
<keyword evidence="8" id="KW-0325">Glycoprotein</keyword>
<dbReference type="EMBL" id="AYRZ02000005">
    <property type="protein sequence ID" value="PHT80944.1"/>
    <property type="molecule type" value="Genomic_DNA"/>
</dbReference>
<comment type="subcellular location">
    <subcellularLocation>
        <location evidence="1">Membrane</location>
        <topology evidence="1">Multi-pass membrane protein</topology>
    </subcellularLocation>
</comment>
<gene>
    <name evidence="12" type="ORF">T459_13959</name>
</gene>
<dbReference type="InterPro" id="IPR001320">
    <property type="entry name" value="Iontro_rcpt_C"/>
</dbReference>
<evidence type="ECO:0000256" key="3">
    <source>
        <dbReference type="ARBA" id="ARBA00022692"/>
    </source>
</evidence>
<evidence type="ECO:0000256" key="4">
    <source>
        <dbReference type="ARBA" id="ARBA00022989"/>
    </source>
</evidence>
<evidence type="ECO:0000256" key="5">
    <source>
        <dbReference type="ARBA" id="ARBA00023065"/>
    </source>
</evidence>
<dbReference type="GO" id="GO:0016020">
    <property type="term" value="C:membrane"/>
    <property type="evidence" value="ECO:0007669"/>
    <property type="project" value="UniProtKB-SubCell"/>
</dbReference>
<evidence type="ECO:0000256" key="7">
    <source>
        <dbReference type="ARBA" id="ARBA00023170"/>
    </source>
</evidence>
<dbReference type="FunFam" id="1.10.287.70:FF:000172">
    <property type="entry name" value="Glutamate receptor"/>
    <property type="match status" value="1"/>
</dbReference>
<keyword evidence="10" id="KW-0407">Ion channel</keyword>
<dbReference type="PANTHER" id="PTHR18966">
    <property type="entry name" value="IONOTROPIC GLUTAMATE RECEPTOR"/>
    <property type="match status" value="1"/>
</dbReference>
<feature type="domain" description="Ionotropic glutamate receptor C-terminal" evidence="11">
    <location>
        <begin position="1"/>
        <end position="189"/>
    </location>
</feature>
<keyword evidence="3" id="KW-0812">Transmembrane</keyword>
<dbReference type="Gene3D" id="1.10.287.70">
    <property type="match status" value="1"/>
</dbReference>
<evidence type="ECO:0000256" key="6">
    <source>
        <dbReference type="ARBA" id="ARBA00023136"/>
    </source>
</evidence>
<dbReference type="Gramene" id="PHT80944">
    <property type="protein sequence ID" value="PHT80944"/>
    <property type="gene ID" value="T459_13959"/>
</dbReference>
<evidence type="ECO:0000313" key="12">
    <source>
        <dbReference type="EMBL" id="PHT80944.1"/>
    </source>
</evidence>
<comment type="caution">
    <text evidence="12">The sequence shown here is derived from an EMBL/GenBank/DDBJ whole genome shotgun (WGS) entry which is preliminary data.</text>
</comment>
<evidence type="ECO:0000256" key="10">
    <source>
        <dbReference type="ARBA" id="ARBA00023303"/>
    </source>
</evidence>
<dbReference type="SMART" id="SM00079">
    <property type="entry name" value="PBPe"/>
    <property type="match status" value="1"/>
</dbReference>
<keyword evidence="9" id="KW-1071">Ligand-gated ion channel</keyword>
<keyword evidence="2" id="KW-0813">Transport</keyword>
<keyword evidence="6" id="KW-0472">Membrane</keyword>
<evidence type="ECO:0000259" key="11">
    <source>
        <dbReference type="SMART" id="SM00079"/>
    </source>
</evidence>
<dbReference type="Pfam" id="PF00060">
    <property type="entry name" value="Lig_chan"/>
    <property type="match status" value="1"/>
</dbReference>
<keyword evidence="5" id="KW-0406">Ion transport</keyword>
<dbReference type="SMR" id="A0A2G2ZG99"/>
<evidence type="ECO:0000256" key="1">
    <source>
        <dbReference type="ARBA" id="ARBA00004141"/>
    </source>
</evidence>
<dbReference type="SUPFAM" id="SSF53850">
    <property type="entry name" value="Periplasmic binding protein-like II"/>
    <property type="match status" value="1"/>
</dbReference>
<evidence type="ECO:0000313" key="13">
    <source>
        <dbReference type="Proteomes" id="UP000222542"/>
    </source>
</evidence>
<accession>A0A2G2ZG99</accession>
<reference evidence="12 13" key="1">
    <citation type="journal article" date="2014" name="Nat. Genet.">
        <title>Genome sequence of the hot pepper provides insights into the evolution of pungency in Capsicum species.</title>
        <authorList>
            <person name="Kim S."/>
            <person name="Park M."/>
            <person name="Yeom S.I."/>
            <person name="Kim Y.M."/>
            <person name="Lee J.M."/>
            <person name="Lee H.A."/>
            <person name="Seo E."/>
            <person name="Choi J."/>
            <person name="Cheong K."/>
            <person name="Kim K.T."/>
            <person name="Jung K."/>
            <person name="Lee G.W."/>
            <person name="Oh S.K."/>
            <person name="Bae C."/>
            <person name="Kim S.B."/>
            <person name="Lee H.Y."/>
            <person name="Kim S.Y."/>
            <person name="Kim M.S."/>
            <person name="Kang B.C."/>
            <person name="Jo Y.D."/>
            <person name="Yang H.B."/>
            <person name="Jeong H.J."/>
            <person name="Kang W.H."/>
            <person name="Kwon J.K."/>
            <person name="Shin C."/>
            <person name="Lim J.Y."/>
            <person name="Park J.H."/>
            <person name="Huh J.H."/>
            <person name="Kim J.S."/>
            <person name="Kim B.D."/>
            <person name="Cohen O."/>
            <person name="Paran I."/>
            <person name="Suh M.C."/>
            <person name="Lee S.B."/>
            <person name="Kim Y.K."/>
            <person name="Shin Y."/>
            <person name="Noh S.J."/>
            <person name="Park J."/>
            <person name="Seo Y.S."/>
            <person name="Kwon S.Y."/>
            <person name="Kim H.A."/>
            <person name="Park J.M."/>
            <person name="Kim H.J."/>
            <person name="Choi S.B."/>
            <person name="Bosland P.W."/>
            <person name="Reeves G."/>
            <person name="Jo S.H."/>
            <person name="Lee B.W."/>
            <person name="Cho H.T."/>
            <person name="Choi H.S."/>
            <person name="Lee M.S."/>
            <person name="Yu Y."/>
            <person name="Do Choi Y."/>
            <person name="Park B.S."/>
            <person name="van Deynze A."/>
            <person name="Ashrafi H."/>
            <person name="Hill T."/>
            <person name="Kim W.T."/>
            <person name="Pai H.S."/>
            <person name="Ahn H.K."/>
            <person name="Yeam I."/>
            <person name="Giovannoni J.J."/>
            <person name="Rose J.K."/>
            <person name="Sorensen I."/>
            <person name="Lee S.J."/>
            <person name="Kim R.W."/>
            <person name="Choi I.Y."/>
            <person name="Choi B.S."/>
            <person name="Lim J.S."/>
            <person name="Lee Y.H."/>
            <person name="Choi D."/>
        </authorList>
    </citation>
    <scope>NUCLEOTIDE SEQUENCE [LARGE SCALE GENOMIC DNA]</scope>
    <source>
        <strain evidence="13">cv. CM334</strain>
    </source>
</reference>
<dbReference type="FunFam" id="3.40.190.10:FF:000109">
    <property type="entry name" value="Glutamate receptor"/>
    <property type="match status" value="1"/>
</dbReference>
<dbReference type="InterPro" id="IPR015683">
    <property type="entry name" value="Ionotropic_Glu_rcpt"/>
</dbReference>
<protein>
    <recommendedName>
        <fullName evidence="11">Ionotropic glutamate receptor C-terminal domain-containing protein</fullName>
    </recommendedName>
</protein>
<organism evidence="12 13">
    <name type="scientific">Capsicum annuum</name>
    <name type="common">Capsicum pepper</name>
    <dbReference type="NCBI Taxonomy" id="4072"/>
    <lineage>
        <taxon>Eukaryota</taxon>
        <taxon>Viridiplantae</taxon>
        <taxon>Streptophyta</taxon>
        <taxon>Embryophyta</taxon>
        <taxon>Tracheophyta</taxon>
        <taxon>Spermatophyta</taxon>
        <taxon>Magnoliopsida</taxon>
        <taxon>eudicotyledons</taxon>
        <taxon>Gunneridae</taxon>
        <taxon>Pentapetalae</taxon>
        <taxon>asterids</taxon>
        <taxon>lamiids</taxon>
        <taxon>Solanales</taxon>
        <taxon>Solanaceae</taxon>
        <taxon>Solanoideae</taxon>
        <taxon>Capsiceae</taxon>
        <taxon>Capsicum</taxon>
    </lineage>
</organism>